<dbReference type="InterPro" id="IPR041679">
    <property type="entry name" value="DNA2/NAM7-like_C"/>
</dbReference>
<proteinExistence type="predicted"/>
<accession>A0A2L2STJ6</accession>
<evidence type="ECO:0000259" key="1">
    <source>
        <dbReference type="Pfam" id="PF13087"/>
    </source>
</evidence>
<dbReference type="Gene3D" id="3.40.50.300">
    <property type="entry name" value="P-loop containing nucleotide triphosphate hydrolases"/>
    <property type="match status" value="1"/>
</dbReference>
<evidence type="ECO:0000313" key="3">
    <source>
        <dbReference type="Proteomes" id="UP000245910"/>
    </source>
</evidence>
<keyword evidence="3" id="KW-1185">Reference proteome</keyword>
<evidence type="ECO:0000313" key="2">
    <source>
        <dbReference type="EMBL" id="CEI38765.1"/>
    </source>
</evidence>
<sequence>MFQDRRLAEHINHQGRMQFDKKSASRGPTTISEYAKQIARDDPKTWPGYLHAYNQELTNPEGFLLSRARNEEHTMSLIPMSKCPEASFLLIGNRKTSLFKRMGYSGAIQYRLKSNYRARGHAADFIREPVFHSAYREGAVLNAKDAEGVQKGDNDINIRRGSILIVTPYLSQKSDICFLPSRVTAAELPPGLVEVRTFDSSLSHSASIIITDVVRTGRRGFTDDADRVAVTIARAKDTPGNSRLGSYVQFLKDRDAFFTLGNAKSSPKWTE</sequence>
<dbReference type="STRING" id="56646.A0A2L2STJ6"/>
<organism evidence="2 3">
    <name type="scientific">Fusarium venenatum</name>
    <dbReference type="NCBI Taxonomy" id="56646"/>
    <lineage>
        <taxon>Eukaryota</taxon>
        <taxon>Fungi</taxon>
        <taxon>Dikarya</taxon>
        <taxon>Ascomycota</taxon>
        <taxon>Pezizomycotina</taxon>
        <taxon>Sordariomycetes</taxon>
        <taxon>Hypocreomycetidae</taxon>
        <taxon>Hypocreales</taxon>
        <taxon>Nectriaceae</taxon>
        <taxon>Fusarium</taxon>
    </lineage>
</organism>
<dbReference type="EMBL" id="LN649232">
    <property type="protein sequence ID" value="CEI38765.1"/>
    <property type="molecule type" value="Genomic_DNA"/>
</dbReference>
<reference evidence="3" key="1">
    <citation type="submission" date="2014-10" db="EMBL/GenBank/DDBJ databases">
        <authorList>
            <person name="King R."/>
        </authorList>
    </citation>
    <scope>NUCLEOTIDE SEQUENCE [LARGE SCALE GENOMIC DNA]</scope>
    <source>
        <strain evidence="3">A3/5</strain>
    </source>
</reference>
<dbReference type="Proteomes" id="UP000245910">
    <property type="component" value="Chromosome IIII"/>
</dbReference>
<dbReference type="InterPro" id="IPR027417">
    <property type="entry name" value="P-loop_NTPase"/>
</dbReference>
<dbReference type="Pfam" id="PF13087">
    <property type="entry name" value="AAA_12"/>
    <property type="match status" value="1"/>
</dbReference>
<protein>
    <recommendedName>
        <fullName evidence="1">DNA2/NAM7 helicase-like C-terminal domain-containing protein</fullName>
    </recommendedName>
</protein>
<feature type="domain" description="DNA2/NAM7 helicase-like C-terminal" evidence="1">
    <location>
        <begin position="161"/>
        <end position="237"/>
    </location>
</feature>
<dbReference type="AlphaFoldDB" id="A0A2L2STJ6"/>
<name>A0A2L2STJ6_9HYPO</name>